<dbReference type="InterPro" id="IPR027980">
    <property type="entry name" value="RACo_C"/>
</dbReference>
<dbReference type="InterPro" id="IPR012675">
    <property type="entry name" value="Beta-grasp_dom_sf"/>
</dbReference>
<evidence type="ECO:0000259" key="1">
    <source>
        <dbReference type="PROSITE" id="PS51085"/>
    </source>
</evidence>
<evidence type="ECO:0000313" key="2">
    <source>
        <dbReference type="EMBL" id="SMB99910.1"/>
    </source>
</evidence>
<evidence type="ECO:0000313" key="3">
    <source>
        <dbReference type="Proteomes" id="UP000192569"/>
    </source>
</evidence>
<reference evidence="2 3" key="1">
    <citation type="submission" date="2017-04" db="EMBL/GenBank/DDBJ databases">
        <authorList>
            <person name="Afonso C.L."/>
            <person name="Miller P.J."/>
            <person name="Scott M.A."/>
            <person name="Spackman E."/>
            <person name="Goraichik I."/>
            <person name="Dimitrov K.M."/>
            <person name="Suarez D.L."/>
            <person name="Swayne D.E."/>
        </authorList>
    </citation>
    <scope>NUCLEOTIDE SEQUENCE [LARGE SCALE GENOMIC DNA]</scope>
    <source>
        <strain evidence="2 3">ToBE</strain>
    </source>
</reference>
<dbReference type="Pfam" id="PF17651">
    <property type="entry name" value="Raco_middle"/>
    <property type="match status" value="1"/>
</dbReference>
<dbReference type="InterPro" id="IPR041414">
    <property type="entry name" value="Raco-like_middle"/>
</dbReference>
<dbReference type="EMBL" id="LT838272">
    <property type="protein sequence ID" value="SMB99910.1"/>
    <property type="molecule type" value="Genomic_DNA"/>
</dbReference>
<protein>
    <submittedName>
        <fullName evidence="2">Uncharacterized 2Fe-2 and 4Fe-4S clusters-containing protein, contains DUF4445 domain</fullName>
    </submittedName>
</protein>
<dbReference type="InterPro" id="IPR042259">
    <property type="entry name" value="Raco-like_middle_sf"/>
</dbReference>
<dbReference type="PANTHER" id="PTHR42895">
    <property type="entry name" value="IRON-SULFUR CLUSTER-BINDING PROTEIN-RELATED"/>
    <property type="match status" value="1"/>
</dbReference>
<proteinExistence type="predicted"/>
<sequence length="617" mass="65632">MVQKITVDFEPIGRRVEATPGQTILAVAQGAGFTLGAGGVYSPCGGKGLCGRCRVRVKGEGLSPLTEAERRVFTPQQIAEGFRLACQAALYAPVKVEIPPESMVGIQKLQVEGIEVEVMPEPPVARYTLTTEQTTIENPRPVWQQVAQRLASDYNLSQLQVDMELARQEPPLAQAKGGTVTVKGREIVNCFFHRPVPPPVGLAVDLGTTKVAGFLVHLETGATLASEGIMNPQIAYGEDVMSRLAYALEDEGQYQRIHQVIIDGLNRLAKDLATRAGLETKDIEEAVIVGNTAMHHLLLRLPIAQLARAPYVAAVTTPVEIKARDLGLSFSPGAYVYLMPVIAGFVGGDHVAMILGSRLDRTDKIVLGLDIGTNTEIVLKYNGRMLSCSCASGPAFEGAHILHGMRAVQGAIQAVRLKDGGTEVELETIADAAPLGICGSGILDAVAELYRTGVIDVHGRLNRQHPRVRVPEGGPAEFLLVPASESGTGEDIVITQKDIGEILLAKAAIATGTELLLKAAGLGVEDIQEVVVAGAFGTHLKVASAVAIGMFPPLPLELFRQVGNAAGTGARAALVSLAERRRAEEIAKQVGYLELMVQPSFQDTFVSSLSLPERSSL</sequence>
<dbReference type="InterPro" id="IPR001041">
    <property type="entry name" value="2Fe-2S_ferredoxin-type"/>
</dbReference>
<dbReference type="Gene3D" id="3.10.20.30">
    <property type="match status" value="1"/>
</dbReference>
<name>A0A1W1W382_9FIRM</name>
<dbReference type="Pfam" id="PF00111">
    <property type="entry name" value="Fer2"/>
    <property type="match status" value="1"/>
</dbReference>
<dbReference type="RefSeq" id="WP_084666803.1">
    <property type="nucleotide sequence ID" value="NZ_LT838272.1"/>
</dbReference>
<dbReference type="CDD" id="cd00207">
    <property type="entry name" value="fer2"/>
    <property type="match status" value="1"/>
</dbReference>
<dbReference type="InterPro" id="IPR036010">
    <property type="entry name" value="2Fe-2S_ferredoxin-like_sf"/>
</dbReference>
<dbReference type="AlphaFoldDB" id="A0A1W1W382"/>
<dbReference type="Gene3D" id="3.30.420.480">
    <property type="entry name" value="Domain of unknown function (DUF4445)"/>
    <property type="match status" value="1"/>
</dbReference>
<dbReference type="InterPro" id="IPR052911">
    <property type="entry name" value="Corrinoid_activation_enz"/>
</dbReference>
<feature type="domain" description="2Fe-2S ferredoxin-type" evidence="1">
    <location>
        <begin position="3"/>
        <end position="102"/>
    </location>
</feature>
<dbReference type="Pfam" id="PF14574">
    <property type="entry name" value="RACo_C_ter"/>
    <property type="match status" value="1"/>
</dbReference>
<organism evidence="2 3">
    <name type="scientific">Thermanaeromonas toyohensis ToBE</name>
    <dbReference type="NCBI Taxonomy" id="698762"/>
    <lineage>
        <taxon>Bacteria</taxon>
        <taxon>Bacillati</taxon>
        <taxon>Bacillota</taxon>
        <taxon>Clostridia</taxon>
        <taxon>Neomoorellales</taxon>
        <taxon>Neomoorellaceae</taxon>
        <taxon>Thermanaeromonas</taxon>
    </lineage>
</organism>
<accession>A0A1W1W382</accession>
<dbReference type="SUPFAM" id="SSF54292">
    <property type="entry name" value="2Fe-2S ferredoxin-like"/>
    <property type="match status" value="1"/>
</dbReference>
<dbReference type="STRING" id="698762.SAMN00808754_3155"/>
<dbReference type="PROSITE" id="PS51085">
    <property type="entry name" value="2FE2S_FER_2"/>
    <property type="match status" value="1"/>
</dbReference>
<dbReference type="GO" id="GO:0051536">
    <property type="term" value="F:iron-sulfur cluster binding"/>
    <property type="evidence" value="ECO:0007669"/>
    <property type="project" value="InterPro"/>
</dbReference>
<keyword evidence="3" id="KW-1185">Reference proteome</keyword>
<dbReference type="Proteomes" id="UP000192569">
    <property type="component" value="Chromosome I"/>
</dbReference>
<dbReference type="PANTHER" id="PTHR42895:SF2">
    <property type="entry name" value="IRON-SULFUR CLUSTER PROTEIN"/>
    <property type="match status" value="1"/>
</dbReference>
<dbReference type="OrthoDB" id="9810588at2"/>
<gene>
    <name evidence="2" type="ORF">SAMN00808754_3155</name>
</gene>